<comment type="pathway">
    <text evidence="7">Quinol/quinone metabolism; menaquinone biosynthesis.</text>
</comment>
<keyword evidence="5 7" id="KW-0456">Lyase</keyword>
<feature type="active site" description="Proton donor" evidence="7">
    <location>
        <position position="164"/>
    </location>
</feature>
<evidence type="ECO:0000256" key="3">
    <source>
        <dbReference type="ARBA" id="ARBA00022723"/>
    </source>
</evidence>
<comment type="function">
    <text evidence="7">Converts 2-succinyl-6-hydroxy-2,4-cyclohexadiene-1-carboxylate (SHCHC) to 2-succinylbenzoate (OSB).</text>
</comment>
<reference evidence="9 10" key="1">
    <citation type="submission" date="2014-11" db="EMBL/GenBank/DDBJ databases">
        <title>Genome sequence and analysis of novel Kurthia sp.</title>
        <authorList>
            <person name="Lawson J.N."/>
            <person name="Gonzalez J.E."/>
            <person name="Rinauldi L."/>
            <person name="Xuan Z."/>
            <person name="Firman A."/>
            <person name="Shaddox L."/>
            <person name="Trudeau A."/>
            <person name="Shah S."/>
            <person name="Reiman D."/>
        </authorList>
    </citation>
    <scope>NUCLEOTIDE SEQUENCE [LARGE SCALE GENOMIC DNA]</scope>
    <source>
        <strain evidence="9 10">3B1D</strain>
    </source>
</reference>
<dbReference type="EC" id="4.2.1.113" evidence="6 7"/>
<sequence length="367" mass="41447">MRIEKIVLREMNMTMKAPFTTSFGSVQEKRFLIVEVYDELGNCGYGEGEAFEAPWYTEETTATCWHIIESFLAPILLNRDIEHPREVTQFFKPIRRNMMAKSAVECAVWDAYAKRLDEPLWKVLGGTREKIAVGVSIGLQPTTSQLYDKIDAALEDGYGRIKVKIKPGNDVQLIRAIRERYPDVPLMADANSAYTLDDMDILRQLDAFHLMMIEQPLGADDILNHAKLQKELTTPICLDESIHSYEDVVTAIELRGCGVINVKQARVGGLEEARRIHDLCLHHGIKVWCGGMLESGIGRAHAVALTSLEGFTMPGDTAGSDHYWYEDLIDPIVDVEGGYVHMKDAPGIGYKVNRERLDKYTERKLEL</sequence>
<keyword evidence="10" id="KW-1185">Reference proteome</keyword>
<dbReference type="SFLD" id="SFLDG00180">
    <property type="entry name" value="muconate_cycloisomerase"/>
    <property type="match status" value="1"/>
</dbReference>
<keyword evidence="4 7" id="KW-0460">Magnesium</keyword>
<keyword evidence="2 7" id="KW-0474">Menaquinone biosynthesis</keyword>
<protein>
    <recommendedName>
        <fullName evidence="6 7">o-succinylbenzoate synthase</fullName>
        <shortName evidence="7">OSB synthase</shortName>
        <shortName evidence="7">OSBS</shortName>
        <ecNumber evidence="6 7">4.2.1.113</ecNumber>
    </recommendedName>
    <alternativeName>
        <fullName evidence="7">4-(2'-carboxyphenyl)-4-oxybutyric acid synthase</fullName>
    </alternativeName>
    <alternativeName>
        <fullName evidence="7">o-succinylbenzoic acid synthase</fullName>
    </alternativeName>
</protein>
<comment type="similarity">
    <text evidence="7">Belongs to the mandelate racemase/muconate lactonizing enzyme family. MenC type 2 subfamily.</text>
</comment>
<dbReference type="Pfam" id="PF13378">
    <property type="entry name" value="MR_MLE_C"/>
    <property type="match status" value="1"/>
</dbReference>
<dbReference type="InterPro" id="IPR047585">
    <property type="entry name" value="MenC"/>
</dbReference>
<dbReference type="UniPathway" id="UPA01057">
    <property type="reaction ID" value="UER00165"/>
</dbReference>
<proteinExistence type="inferred from homology"/>
<keyword evidence="3 7" id="KW-0479">Metal-binding</keyword>
<dbReference type="GO" id="GO:0009234">
    <property type="term" value="P:menaquinone biosynthetic process"/>
    <property type="evidence" value="ECO:0007669"/>
    <property type="project" value="UniProtKB-UniRule"/>
</dbReference>
<evidence type="ECO:0000259" key="8">
    <source>
        <dbReference type="SMART" id="SM00922"/>
    </source>
</evidence>
<feature type="domain" description="Mandelate racemase/muconate lactonizing enzyme C-terminal" evidence="8">
    <location>
        <begin position="143"/>
        <end position="235"/>
    </location>
</feature>
<dbReference type="PANTHER" id="PTHR48073:SF5">
    <property type="entry name" value="O-SUCCINYLBENZOATE SYNTHASE"/>
    <property type="match status" value="1"/>
</dbReference>
<dbReference type="SFLD" id="SFLDF00009">
    <property type="entry name" value="o-succinylbenzoate_synthase"/>
    <property type="match status" value="1"/>
</dbReference>
<dbReference type="EMBL" id="JTFC01000039">
    <property type="protein sequence ID" value="RUS53263.1"/>
    <property type="molecule type" value="Genomic_DNA"/>
</dbReference>
<dbReference type="Pfam" id="PF02746">
    <property type="entry name" value="MR_MLE_N"/>
    <property type="match status" value="1"/>
</dbReference>
<evidence type="ECO:0000313" key="9">
    <source>
        <dbReference type="EMBL" id="RUS53263.1"/>
    </source>
</evidence>
<dbReference type="InterPro" id="IPR013342">
    <property type="entry name" value="Mandelate_racemase_C"/>
</dbReference>
<dbReference type="SFLD" id="SFLDS00001">
    <property type="entry name" value="Enolase"/>
    <property type="match status" value="1"/>
</dbReference>
<dbReference type="SUPFAM" id="SSF54826">
    <property type="entry name" value="Enolase N-terminal domain-like"/>
    <property type="match status" value="1"/>
</dbReference>
<dbReference type="NCBIfam" id="TIGR01928">
    <property type="entry name" value="menC_lowGC_arch"/>
    <property type="match status" value="1"/>
</dbReference>
<dbReference type="InterPro" id="IPR013341">
    <property type="entry name" value="Mandelate_racemase_N_dom"/>
</dbReference>
<evidence type="ECO:0000256" key="2">
    <source>
        <dbReference type="ARBA" id="ARBA00022428"/>
    </source>
</evidence>
<dbReference type="CDD" id="cd03317">
    <property type="entry name" value="NAAAR"/>
    <property type="match status" value="1"/>
</dbReference>
<dbReference type="Proteomes" id="UP000288623">
    <property type="component" value="Unassembled WGS sequence"/>
</dbReference>
<evidence type="ECO:0000313" key="10">
    <source>
        <dbReference type="Proteomes" id="UP000288623"/>
    </source>
</evidence>
<dbReference type="AlphaFoldDB" id="A0A433RR84"/>
<gene>
    <name evidence="7" type="primary">menC</name>
    <name evidence="9" type="ORF">QI30_15080</name>
</gene>
<dbReference type="GO" id="GO:0000287">
    <property type="term" value="F:magnesium ion binding"/>
    <property type="evidence" value="ECO:0007669"/>
    <property type="project" value="UniProtKB-UniRule"/>
</dbReference>
<dbReference type="SUPFAM" id="SSF51604">
    <property type="entry name" value="Enolase C-terminal domain-like"/>
    <property type="match status" value="1"/>
</dbReference>
<dbReference type="SMART" id="SM00922">
    <property type="entry name" value="MR_MLE"/>
    <property type="match status" value="1"/>
</dbReference>
<evidence type="ECO:0000256" key="7">
    <source>
        <dbReference type="HAMAP-Rule" id="MF_01933"/>
    </source>
</evidence>
<feature type="binding site" evidence="7">
    <location>
        <position position="239"/>
    </location>
    <ligand>
        <name>Mg(2+)</name>
        <dbReference type="ChEBI" id="CHEBI:18420"/>
    </ligand>
</feature>
<comment type="pathway">
    <text evidence="7">Quinol/quinone metabolism; 1,4-dihydroxy-2-naphthoate biosynthesis; 1,4-dihydroxy-2-naphthoate from chorismate: step 4/7.</text>
</comment>
<dbReference type="GO" id="GO:0016854">
    <property type="term" value="F:racemase and epimerase activity"/>
    <property type="evidence" value="ECO:0007669"/>
    <property type="project" value="UniProtKB-ARBA"/>
</dbReference>
<dbReference type="InterPro" id="IPR010197">
    <property type="entry name" value="OSBS/NAAAR"/>
</dbReference>
<dbReference type="OrthoDB" id="9774531at2"/>
<dbReference type="Gene3D" id="3.30.390.10">
    <property type="entry name" value="Enolase-like, N-terminal domain"/>
    <property type="match status" value="1"/>
</dbReference>
<dbReference type="Gene3D" id="3.20.20.120">
    <property type="entry name" value="Enolase-like C-terminal domain"/>
    <property type="match status" value="1"/>
</dbReference>
<dbReference type="PANTHER" id="PTHR48073">
    <property type="entry name" value="O-SUCCINYLBENZOATE SYNTHASE-RELATED"/>
    <property type="match status" value="1"/>
</dbReference>
<dbReference type="UniPathway" id="UPA00079"/>
<evidence type="ECO:0000256" key="4">
    <source>
        <dbReference type="ARBA" id="ARBA00022842"/>
    </source>
</evidence>
<dbReference type="InterPro" id="IPR029065">
    <property type="entry name" value="Enolase_C-like"/>
</dbReference>
<evidence type="ECO:0000256" key="5">
    <source>
        <dbReference type="ARBA" id="ARBA00023239"/>
    </source>
</evidence>
<evidence type="ECO:0000256" key="1">
    <source>
        <dbReference type="ARBA" id="ARBA00001968"/>
    </source>
</evidence>
<organism evidence="9 10">
    <name type="scientific">Candidatus Kurthia intestinigallinarum</name>
    <dbReference type="NCBI Taxonomy" id="1562256"/>
    <lineage>
        <taxon>Bacteria</taxon>
        <taxon>Bacillati</taxon>
        <taxon>Bacillota</taxon>
        <taxon>Bacilli</taxon>
        <taxon>Bacillales</taxon>
        <taxon>Caryophanaceae</taxon>
        <taxon>Kurthia</taxon>
    </lineage>
</organism>
<dbReference type="RefSeq" id="WP_126991520.1">
    <property type="nucleotide sequence ID" value="NZ_JTFC01000039.1"/>
</dbReference>
<evidence type="ECO:0000256" key="6">
    <source>
        <dbReference type="ARBA" id="ARBA00029491"/>
    </source>
</evidence>
<feature type="binding site" evidence="7">
    <location>
        <position position="189"/>
    </location>
    <ligand>
        <name>Mg(2+)</name>
        <dbReference type="ChEBI" id="CHEBI:18420"/>
    </ligand>
</feature>
<dbReference type="InterPro" id="IPR036849">
    <property type="entry name" value="Enolase-like_C_sf"/>
</dbReference>
<dbReference type="GO" id="GO:0043748">
    <property type="term" value="F:O-succinylbenzoate synthase activity"/>
    <property type="evidence" value="ECO:0007669"/>
    <property type="project" value="UniProtKB-EC"/>
</dbReference>
<dbReference type="InterPro" id="IPR029017">
    <property type="entry name" value="Enolase-like_N"/>
</dbReference>
<dbReference type="HAMAP" id="MF_01933">
    <property type="entry name" value="MenC_2"/>
    <property type="match status" value="1"/>
</dbReference>
<name>A0A433RR84_9BACL</name>
<comment type="cofactor">
    <cofactor evidence="1 7">
        <name>a divalent metal cation</name>
        <dbReference type="ChEBI" id="CHEBI:60240"/>
    </cofactor>
</comment>
<comment type="catalytic activity">
    <reaction evidence="7">
        <text>(1R,6R)-6-hydroxy-2-succinyl-cyclohexa-2,4-diene-1-carboxylate = 2-succinylbenzoate + H2O</text>
        <dbReference type="Rhea" id="RHEA:10196"/>
        <dbReference type="ChEBI" id="CHEBI:15377"/>
        <dbReference type="ChEBI" id="CHEBI:18325"/>
        <dbReference type="ChEBI" id="CHEBI:58689"/>
        <dbReference type="EC" id="4.2.1.113"/>
    </reaction>
</comment>
<comment type="caution">
    <text evidence="9">The sequence shown here is derived from an EMBL/GenBank/DDBJ whole genome shotgun (WGS) entry which is preliminary data.</text>
</comment>
<feature type="binding site" evidence="7">
    <location>
        <position position="214"/>
    </location>
    <ligand>
        <name>Mg(2+)</name>
        <dbReference type="ChEBI" id="CHEBI:18420"/>
    </ligand>
</feature>
<feature type="active site" description="Proton acceptor" evidence="7">
    <location>
        <position position="263"/>
    </location>
</feature>
<accession>A0A433RR84</accession>